<proteinExistence type="predicted"/>
<gene>
    <name evidence="1" type="ORF">CCACVL1_12490</name>
</gene>
<name>A0A1R3IFC7_COCAP</name>
<protein>
    <submittedName>
        <fullName evidence="1">Uncharacterized protein</fullName>
    </submittedName>
</protein>
<reference evidence="1 2" key="1">
    <citation type="submission" date="2013-09" db="EMBL/GenBank/DDBJ databases">
        <title>Corchorus capsularis genome sequencing.</title>
        <authorList>
            <person name="Alam M."/>
            <person name="Haque M.S."/>
            <person name="Islam M.S."/>
            <person name="Emdad E.M."/>
            <person name="Islam M.M."/>
            <person name="Ahmed B."/>
            <person name="Halim A."/>
            <person name="Hossen Q.M.M."/>
            <person name="Hossain M.Z."/>
            <person name="Ahmed R."/>
            <person name="Khan M.M."/>
            <person name="Islam R."/>
            <person name="Rashid M.M."/>
            <person name="Khan S.A."/>
            <person name="Rahman M.S."/>
            <person name="Alam M."/>
        </authorList>
    </citation>
    <scope>NUCLEOTIDE SEQUENCE [LARGE SCALE GENOMIC DNA]</scope>
    <source>
        <strain evidence="2">cv. CVL-1</strain>
        <tissue evidence="1">Whole seedling</tissue>
    </source>
</reference>
<evidence type="ECO:0000313" key="2">
    <source>
        <dbReference type="Proteomes" id="UP000188268"/>
    </source>
</evidence>
<dbReference type="Proteomes" id="UP000188268">
    <property type="component" value="Unassembled WGS sequence"/>
</dbReference>
<dbReference type="EMBL" id="AWWV01010190">
    <property type="protein sequence ID" value="OMO81298.1"/>
    <property type="molecule type" value="Genomic_DNA"/>
</dbReference>
<organism evidence="1 2">
    <name type="scientific">Corchorus capsularis</name>
    <name type="common">Jute</name>
    <dbReference type="NCBI Taxonomy" id="210143"/>
    <lineage>
        <taxon>Eukaryota</taxon>
        <taxon>Viridiplantae</taxon>
        <taxon>Streptophyta</taxon>
        <taxon>Embryophyta</taxon>
        <taxon>Tracheophyta</taxon>
        <taxon>Spermatophyta</taxon>
        <taxon>Magnoliopsida</taxon>
        <taxon>eudicotyledons</taxon>
        <taxon>Gunneridae</taxon>
        <taxon>Pentapetalae</taxon>
        <taxon>rosids</taxon>
        <taxon>malvids</taxon>
        <taxon>Malvales</taxon>
        <taxon>Malvaceae</taxon>
        <taxon>Grewioideae</taxon>
        <taxon>Apeibeae</taxon>
        <taxon>Corchorus</taxon>
    </lineage>
</organism>
<comment type="caution">
    <text evidence="1">The sequence shown here is derived from an EMBL/GenBank/DDBJ whole genome shotgun (WGS) entry which is preliminary data.</text>
</comment>
<evidence type="ECO:0000313" key="1">
    <source>
        <dbReference type="EMBL" id="OMO81298.1"/>
    </source>
</evidence>
<dbReference type="Gramene" id="OMO81298">
    <property type="protein sequence ID" value="OMO81298"/>
    <property type="gene ID" value="CCACVL1_12490"/>
</dbReference>
<keyword evidence="2" id="KW-1185">Reference proteome</keyword>
<accession>A0A1R3IFC7</accession>
<dbReference type="AlphaFoldDB" id="A0A1R3IFC7"/>
<sequence length="42" mass="4753">MGCLNPSCYLHRDSHLAPPRELDGNRDDLATVRWQGFSSLSH</sequence>